<dbReference type="GO" id="GO:0030145">
    <property type="term" value="F:manganese ion binding"/>
    <property type="evidence" value="ECO:0007669"/>
    <property type="project" value="TreeGrafter"/>
</dbReference>
<dbReference type="AlphaFoldDB" id="A0A0C9UWQ9"/>
<feature type="domain" description="Metalloenzyme" evidence="1">
    <location>
        <begin position="7"/>
        <end position="80"/>
    </location>
</feature>
<dbReference type="SUPFAM" id="SSF64158">
    <property type="entry name" value="2,3-Bisphosphoglycerate-independent phosphoglycerate mutase, substrate-binding domain"/>
    <property type="match status" value="1"/>
</dbReference>
<dbReference type="HOGENOM" id="CLU_026099_1_1_1"/>
<dbReference type="EMBL" id="KN837279">
    <property type="protein sequence ID" value="KIJ29600.1"/>
    <property type="molecule type" value="Genomic_DNA"/>
</dbReference>
<evidence type="ECO:0000313" key="2">
    <source>
        <dbReference type="EMBL" id="KIJ29600.1"/>
    </source>
</evidence>
<dbReference type="GO" id="GO:0004619">
    <property type="term" value="F:phosphoglycerate mutase activity"/>
    <property type="evidence" value="ECO:0007669"/>
    <property type="project" value="InterPro"/>
</dbReference>
<sequence>MAQVKNKVCLNVHDGWGITREDLIKGDAIRAADTTNITTIAKEHDHQKLAAHGIAVGLSEGLMGNSEVGHLNIGAGCVVWQDIVRIDHAIKKRTFHKNDAILAACKRAKKGNGRLHLFGLV</sequence>
<dbReference type="Gene3D" id="3.40.720.10">
    <property type="entry name" value="Alkaline Phosphatase, subunit A"/>
    <property type="match status" value="1"/>
</dbReference>
<accession>A0A0C9UWQ9</accession>
<dbReference type="PANTHER" id="PTHR31637">
    <property type="entry name" value="2,3-BISPHOSPHOGLYCERATE-INDEPENDENT PHOSPHOGLYCERATE MUTASE"/>
    <property type="match status" value="1"/>
</dbReference>
<name>A0A0C9UWQ9_SPHS4</name>
<organism evidence="2 3">
    <name type="scientific">Sphaerobolus stellatus (strain SS14)</name>
    <dbReference type="NCBI Taxonomy" id="990650"/>
    <lineage>
        <taxon>Eukaryota</taxon>
        <taxon>Fungi</taxon>
        <taxon>Dikarya</taxon>
        <taxon>Basidiomycota</taxon>
        <taxon>Agaricomycotina</taxon>
        <taxon>Agaricomycetes</taxon>
        <taxon>Phallomycetidae</taxon>
        <taxon>Geastrales</taxon>
        <taxon>Sphaerobolaceae</taxon>
        <taxon>Sphaerobolus</taxon>
    </lineage>
</organism>
<dbReference type="Pfam" id="PF01676">
    <property type="entry name" value="Metalloenzyme"/>
    <property type="match status" value="1"/>
</dbReference>
<dbReference type="UniPathway" id="UPA00109">
    <property type="reaction ID" value="UER00186"/>
</dbReference>
<dbReference type="GO" id="GO:0006007">
    <property type="term" value="P:glucose catabolic process"/>
    <property type="evidence" value="ECO:0007669"/>
    <property type="project" value="InterPro"/>
</dbReference>
<dbReference type="GO" id="GO:0006096">
    <property type="term" value="P:glycolytic process"/>
    <property type="evidence" value="ECO:0007669"/>
    <property type="project" value="UniProtKB-UniPathway"/>
</dbReference>
<gene>
    <name evidence="2" type="ORF">M422DRAFT_54100</name>
</gene>
<keyword evidence="3" id="KW-1185">Reference proteome</keyword>
<dbReference type="OrthoDB" id="1886626at2759"/>
<reference evidence="2 3" key="1">
    <citation type="submission" date="2014-06" db="EMBL/GenBank/DDBJ databases">
        <title>Evolutionary Origins and Diversification of the Mycorrhizal Mutualists.</title>
        <authorList>
            <consortium name="DOE Joint Genome Institute"/>
            <consortium name="Mycorrhizal Genomics Consortium"/>
            <person name="Kohler A."/>
            <person name="Kuo A."/>
            <person name="Nagy L.G."/>
            <person name="Floudas D."/>
            <person name="Copeland A."/>
            <person name="Barry K.W."/>
            <person name="Cichocki N."/>
            <person name="Veneault-Fourrey C."/>
            <person name="LaButti K."/>
            <person name="Lindquist E.A."/>
            <person name="Lipzen A."/>
            <person name="Lundell T."/>
            <person name="Morin E."/>
            <person name="Murat C."/>
            <person name="Riley R."/>
            <person name="Ohm R."/>
            <person name="Sun H."/>
            <person name="Tunlid A."/>
            <person name="Henrissat B."/>
            <person name="Grigoriev I.V."/>
            <person name="Hibbett D.S."/>
            <person name="Martin F."/>
        </authorList>
    </citation>
    <scope>NUCLEOTIDE SEQUENCE [LARGE SCALE GENOMIC DNA]</scope>
    <source>
        <strain evidence="2 3">SS14</strain>
    </source>
</reference>
<dbReference type="PANTHER" id="PTHR31637:SF0">
    <property type="entry name" value="2,3-BISPHOSPHOGLYCERATE-INDEPENDENT PHOSPHOGLYCERATE MUTASE"/>
    <property type="match status" value="1"/>
</dbReference>
<dbReference type="InterPro" id="IPR036646">
    <property type="entry name" value="PGAM_B_sf"/>
</dbReference>
<dbReference type="GO" id="GO:0005737">
    <property type="term" value="C:cytoplasm"/>
    <property type="evidence" value="ECO:0007669"/>
    <property type="project" value="InterPro"/>
</dbReference>
<dbReference type="InterPro" id="IPR006124">
    <property type="entry name" value="Metalloenzyme"/>
</dbReference>
<dbReference type="InterPro" id="IPR005995">
    <property type="entry name" value="Pgm_bpd_ind"/>
</dbReference>
<protein>
    <recommendedName>
        <fullName evidence="1">Metalloenzyme domain-containing protein</fullName>
    </recommendedName>
</protein>
<dbReference type="SUPFAM" id="SSF53649">
    <property type="entry name" value="Alkaline phosphatase-like"/>
    <property type="match status" value="1"/>
</dbReference>
<dbReference type="InterPro" id="IPR017850">
    <property type="entry name" value="Alkaline_phosphatase_core_sf"/>
</dbReference>
<evidence type="ECO:0000313" key="3">
    <source>
        <dbReference type="Proteomes" id="UP000054279"/>
    </source>
</evidence>
<evidence type="ECO:0000259" key="1">
    <source>
        <dbReference type="Pfam" id="PF01676"/>
    </source>
</evidence>
<proteinExistence type="predicted"/>
<dbReference type="Proteomes" id="UP000054279">
    <property type="component" value="Unassembled WGS sequence"/>
</dbReference>